<dbReference type="Pfam" id="PF05257">
    <property type="entry name" value="CHAP"/>
    <property type="match status" value="1"/>
</dbReference>
<feature type="signal peptide" evidence="1">
    <location>
        <begin position="1"/>
        <end position="20"/>
    </location>
</feature>
<reference evidence="3 4" key="1">
    <citation type="submission" date="2017-09" db="EMBL/GenBank/DDBJ databases">
        <title>Biodiversity and function of Thalassospira species in the particle-attached aromatic-hydrocarbon-degrading consortia from the surface seawater of the China South Sea.</title>
        <authorList>
            <person name="Dong C."/>
            <person name="Lai Q."/>
            <person name="Shao Z."/>
        </authorList>
    </citation>
    <scope>NUCLEOTIDE SEQUENCE [LARGE SCALE GENOMIC DNA]</scope>
    <source>
        <strain evidence="3 4">139Z-12</strain>
    </source>
</reference>
<dbReference type="PROSITE" id="PS51257">
    <property type="entry name" value="PROKAR_LIPOPROTEIN"/>
    <property type="match status" value="1"/>
</dbReference>
<name>A0A2N3L7Z0_9PROT</name>
<feature type="chain" id="PRO_5014820325" evidence="1">
    <location>
        <begin position="21"/>
        <end position="189"/>
    </location>
</feature>
<keyword evidence="1" id="KW-0732">Signal</keyword>
<dbReference type="EMBL" id="NXGX01000003">
    <property type="protein sequence ID" value="PKR58820.1"/>
    <property type="molecule type" value="Genomic_DNA"/>
</dbReference>
<sequence length="189" mass="20916">MRLIGIVGLCLMLSACFTTAKSVSRSDGPMPSDTVQLLTNVSVPNSHLNSFAPTSKFLQCVPYAREVSGIEIYGDAWTWWAQAGNKNYARGHRPQVGAVLTLRKTSRLKLGHVAVVSAILDDRKILVNQANWGGDSRTRGKVHYRQPVVDVSPNNDWSQVRMMNTLGTFGRIYPAHGFIYQPRETAEAN</sequence>
<feature type="domain" description="Peptidase C51" evidence="2">
    <location>
        <begin position="35"/>
        <end position="159"/>
    </location>
</feature>
<keyword evidence="4" id="KW-1185">Reference proteome</keyword>
<accession>A0A2N3L7Z0</accession>
<gene>
    <name evidence="3" type="ORF">COO92_08155</name>
</gene>
<evidence type="ECO:0000313" key="4">
    <source>
        <dbReference type="Proteomes" id="UP000233332"/>
    </source>
</evidence>
<dbReference type="AlphaFoldDB" id="A0A2N3L7Z0"/>
<evidence type="ECO:0000256" key="1">
    <source>
        <dbReference type="SAM" id="SignalP"/>
    </source>
</evidence>
<organism evidence="3 4">
    <name type="scientific">Thalassospira lohafexi</name>
    <dbReference type="NCBI Taxonomy" id="744227"/>
    <lineage>
        <taxon>Bacteria</taxon>
        <taxon>Pseudomonadati</taxon>
        <taxon>Pseudomonadota</taxon>
        <taxon>Alphaproteobacteria</taxon>
        <taxon>Rhodospirillales</taxon>
        <taxon>Thalassospiraceae</taxon>
        <taxon>Thalassospira</taxon>
    </lineage>
</organism>
<dbReference type="PROSITE" id="PS50911">
    <property type="entry name" value="CHAP"/>
    <property type="match status" value="1"/>
</dbReference>
<evidence type="ECO:0000313" key="3">
    <source>
        <dbReference type="EMBL" id="PKR58820.1"/>
    </source>
</evidence>
<dbReference type="Gene3D" id="3.90.1720.10">
    <property type="entry name" value="endopeptidase domain like (from Nostoc punctiforme)"/>
    <property type="match status" value="1"/>
</dbReference>
<dbReference type="InterPro" id="IPR007921">
    <property type="entry name" value="CHAP_dom"/>
</dbReference>
<evidence type="ECO:0000259" key="2">
    <source>
        <dbReference type="PROSITE" id="PS50911"/>
    </source>
</evidence>
<dbReference type="InterPro" id="IPR038765">
    <property type="entry name" value="Papain-like_cys_pep_sf"/>
</dbReference>
<dbReference type="SUPFAM" id="SSF54001">
    <property type="entry name" value="Cysteine proteinases"/>
    <property type="match status" value="1"/>
</dbReference>
<dbReference type="Proteomes" id="UP000233332">
    <property type="component" value="Unassembled WGS sequence"/>
</dbReference>
<protein>
    <submittedName>
        <fullName evidence="3">CHAP domain-containing protein</fullName>
    </submittedName>
</protein>
<comment type="caution">
    <text evidence="3">The sequence shown here is derived from an EMBL/GenBank/DDBJ whole genome shotgun (WGS) entry which is preliminary data.</text>
</comment>
<proteinExistence type="predicted"/>
<dbReference type="RefSeq" id="WP_101301290.1">
    <property type="nucleotide sequence ID" value="NZ_NXGX01000003.1"/>
</dbReference>